<feature type="compositionally biased region" description="Acidic residues" evidence="1">
    <location>
        <begin position="1"/>
        <end position="11"/>
    </location>
</feature>
<dbReference type="EMBL" id="JANBUO010002157">
    <property type="protein sequence ID" value="KAJ2795547.1"/>
    <property type="molecule type" value="Genomic_DNA"/>
</dbReference>
<dbReference type="AlphaFoldDB" id="A0A9W8LQE1"/>
<comment type="caution">
    <text evidence="2">The sequence shown here is derived from an EMBL/GenBank/DDBJ whole genome shotgun (WGS) entry which is preliminary data.</text>
</comment>
<dbReference type="OrthoDB" id="5564507at2759"/>
<reference evidence="2" key="1">
    <citation type="submission" date="2022-07" db="EMBL/GenBank/DDBJ databases">
        <title>Phylogenomic reconstructions and comparative analyses of Kickxellomycotina fungi.</title>
        <authorList>
            <person name="Reynolds N.K."/>
            <person name="Stajich J.E."/>
            <person name="Barry K."/>
            <person name="Grigoriev I.V."/>
            <person name="Crous P."/>
            <person name="Smith M.E."/>
        </authorList>
    </citation>
    <scope>NUCLEOTIDE SEQUENCE</scope>
    <source>
        <strain evidence="2">NRRL 1565</strain>
    </source>
</reference>
<feature type="compositionally biased region" description="Polar residues" evidence="1">
    <location>
        <begin position="14"/>
        <end position="23"/>
    </location>
</feature>
<dbReference type="Proteomes" id="UP001140094">
    <property type="component" value="Unassembled WGS sequence"/>
</dbReference>
<gene>
    <name evidence="2" type="ORF">H4R20_005845</name>
</gene>
<accession>A0A9W8LQE1</accession>
<evidence type="ECO:0000256" key="1">
    <source>
        <dbReference type="SAM" id="MobiDB-lite"/>
    </source>
</evidence>
<evidence type="ECO:0000313" key="3">
    <source>
        <dbReference type="Proteomes" id="UP001140094"/>
    </source>
</evidence>
<sequence>MVSSDELDEATDYFSATNNSDGVQSDEESISGREESVVADSSLRSAGDGGDDENEEMIEISSRTHGVDHSQPMRFTVQGNVSDGHGGIRRQDVEVSVVALERYTFVDPVAAASGPEPLDPPVHQTLMGVDALQLRGERSASSRQHRGRTSAYSAYDEDRVGEFTEESSNRRLSRIARELLLPNSYVEACYNLHEFMATETDCLAVEAVQRNVFKCLKICARLSKLHGYSIQHMWQVIQQAYKRVSEFTPPRARTIELWNAKLTNRIRMMAVSPASDGSAPPRLPSMPPPELVNAQTREKLLPLPEIKVAALNDRRFDRAAGASSASYYLANPVMQQQRVAQPQTLPPIAELQNMSSSIPPQLAPPQPQENESLDEDQRSEYSVEEPG</sequence>
<feature type="non-terminal residue" evidence="2">
    <location>
        <position position="387"/>
    </location>
</feature>
<feature type="region of interest" description="Disordered" evidence="1">
    <location>
        <begin position="1"/>
        <end position="54"/>
    </location>
</feature>
<name>A0A9W8LQE1_9FUNG</name>
<proteinExistence type="predicted"/>
<evidence type="ECO:0000313" key="2">
    <source>
        <dbReference type="EMBL" id="KAJ2795547.1"/>
    </source>
</evidence>
<organism evidence="2 3">
    <name type="scientific">Coemansia guatemalensis</name>
    <dbReference type="NCBI Taxonomy" id="2761395"/>
    <lineage>
        <taxon>Eukaryota</taxon>
        <taxon>Fungi</taxon>
        <taxon>Fungi incertae sedis</taxon>
        <taxon>Zoopagomycota</taxon>
        <taxon>Kickxellomycotina</taxon>
        <taxon>Kickxellomycetes</taxon>
        <taxon>Kickxellales</taxon>
        <taxon>Kickxellaceae</taxon>
        <taxon>Coemansia</taxon>
    </lineage>
</organism>
<protein>
    <submittedName>
        <fullName evidence="2">Uncharacterized protein</fullName>
    </submittedName>
</protein>
<keyword evidence="3" id="KW-1185">Reference proteome</keyword>
<feature type="region of interest" description="Disordered" evidence="1">
    <location>
        <begin position="339"/>
        <end position="387"/>
    </location>
</feature>